<reference evidence="1 2" key="1">
    <citation type="submission" date="2023-01" db="EMBL/GenBank/DDBJ databases">
        <authorList>
            <person name="Whitehead M."/>
        </authorList>
    </citation>
    <scope>NUCLEOTIDE SEQUENCE [LARGE SCALE GENOMIC DNA]</scope>
</reference>
<protein>
    <submittedName>
        <fullName evidence="1">Uncharacterized protein</fullName>
    </submittedName>
</protein>
<sequence>MYRQTLTISMNKQLTLRGDIFSSELLVTGQKDTPPLTSTAHWCVSKLLVIDELLLFGNRRDVVARPSSFIVRSVLSLFSAIVCCSQFLSTSNNRVVVKYCRKFRTPGPYSNRTTTATISVINAD</sequence>
<dbReference type="Proteomes" id="UP001160148">
    <property type="component" value="Unassembled WGS sequence"/>
</dbReference>
<name>A0AAV0XI33_9HEMI</name>
<accession>A0AAV0XI33</accession>
<evidence type="ECO:0000313" key="2">
    <source>
        <dbReference type="Proteomes" id="UP001160148"/>
    </source>
</evidence>
<comment type="caution">
    <text evidence="1">The sequence shown here is derived from an EMBL/GenBank/DDBJ whole genome shotgun (WGS) entry which is preliminary data.</text>
</comment>
<organism evidence="1 2">
    <name type="scientific">Macrosiphum euphorbiae</name>
    <name type="common">potato aphid</name>
    <dbReference type="NCBI Taxonomy" id="13131"/>
    <lineage>
        <taxon>Eukaryota</taxon>
        <taxon>Metazoa</taxon>
        <taxon>Ecdysozoa</taxon>
        <taxon>Arthropoda</taxon>
        <taxon>Hexapoda</taxon>
        <taxon>Insecta</taxon>
        <taxon>Pterygota</taxon>
        <taxon>Neoptera</taxon>
        <taxon>Paraneoptera</taxon>
        <taxon>Hemiptera</taxon>
        <taxon>Sternorrhyncha</taxon>
        <taxon>Aphidomorpha</taxon>
        <taxon>Aphidoidea</taxon>
        <taxon>Aphididae</taxon>
        <taxon>Macrosiphini</taxon>
        <taxon>Macrosiphum</taxon>
    </lineage>
</organism>
<evidence type="ECO:0000313" key="1">
    <source>
        <dbReference type="EMBL" id="CAI6368035.1"/>
    </source>
</evidence>
<gene>
    <name evidence="1" type="ORF">MEUPH1_LOCUS22440</name>
</gene>
<dbReference type="AlphaFoldDB" id="A0AAV0XI33"/>
<proteinExistence type="predicted"/>
<keyword evidence="2" id="KW-1185">Reference proteome</keyword>
<dbReference type="EMBL" id="CARXXK010000005">
    <property type="protein sequence ID" value="CAI6368035.1"/>
    <property type="molecule type" value="Genomic_DNA"/>
</dbReference>